<proteinExistence type="predicted"/>
<protein>
    <submittedName>
        <fullName evidence="1">Uncharacterized protein</fullName>
    </submittedName>
</protein>
<sequence>MLHRLDETLFFMPVATGKWSIAEIISITFWDRYILEEILLKMKADTKIESIDIETLNK</sequence>
<dbReference type="EMBL" id="JAROCA020000001">
    <property type="protein sequence ID" value="MDY0405013.1"/>
    <property type="molecule type" value="Genomic_DNA"/>
</dbReference>
<evidence type="ECO:0000313" key="2">
    <source>
        <dbReference type="Proteomes" id="UP001228376"/>
    </source>
</evidence>
<dbReference type="RefSeq" id="WP_306068034.1">
    <property type="nucleotide sequence ID" value="NZ_JAROCA020000001.1"/>
</dbReference>
<dbReference type="Proteomes" id="UP001228376">
    <property type="component" value="Unassembled WGS sequence"/>
</dbReference>
<accession>A0ABU5CFC8</accession>
<gene>
    <name evidence="1" type="ORF">P5G51_006010</name>
</gene>
<organism evidence="1 2">
    <name type="scientific">Tigheibacillus jepli</name>
    <dbReference type="NCBI Taxonomy" id="3035914"/>
    <lineage>
        <taxon>Bacteria</taxon>
        <taxon>Bacillati</taxon>
        <taxon>Bacillota</taxon>
        <taxon>Bacilli</taxon>
        <taxon>Bacillales</taxon>
        <taxon>Bacillaceae</taxon>
        <taxon>Tigheibacillus</taxon>
    </lineage>
</organism>
<name>A0ABU5CFC8_9BACI</name>
<comment type="caution">
    <text evidence="1">The sequence shown here is derived from an EMBL/GenBank/DDBJ whole genome shotgun (WGS) entry which is preliminary data.</text>
</comment>
<evidence type="ECO:0000313" key="1">
    <source>
        <dbReference type="EMBL" id="MDY0405013.1"/>
    </source>
</evidence>
<reference evidence="1 2" key="1">
    <citation type="submission" date="2023-10" db="EMBL/GenBank/DDBJ databases">
        <title>179-bfca-hs.</title>
        <authorList>
            <person name="Miliotis G."/>
            <person name="Sengupta P."/>
            <person name="Hameed A."/>
            <person name="Chuvochina M."/>
            <person name="Mcdonagh F."/>
            <person name="Simpson A.C."/>
            <person name="Singh N.K."/>
            <person name="Rekha P.D."/>
            <person name="Raman K."/>
            <person name="Hugenholtz P."/>
            <person name="Venkateswaran K."/>
        </authorList>
    </citation>
    <scope>NUCLEOTIDE SEQUENCE [LARGE SCALE GENOMIC DNA]</scope>
    <source>
        <strain evidence="1 2">179-BFC-A-HS</strain>
    </source>
</reference>
<keyword evidence="2" id="KW-1185">Reference proteome</keyword>